<gene>
    <name evidence="1" type="ORF">AYI69_g8025</name>
</gene>
<protein>
    <submittedName>
        <fullName evidence="1">Uncharacterized protein</fullName>
    </submittedName>
</protein>
<dbReference type="AlphaFoldDB" id="A0A1R1XMS1"/>
<organism evidence="1 2">
    <name type="scientific">Smittium culicis</name>
    <dbReference type="NCBI Taxonomy" id="133412"/>
    <lineage>
        <taxon>Eukaryota</taxon>
        <taxon>Fungi</taxon>
        <taxon>Fungi incertae sedis</taxon>
        <taxon>Zoopagomycota</taxon>
        <taxon>Kickxellomycotina</taxon>
        <taxon>Harpellomycetes</taxon>
        <taxon>Harpellales</taxon>
        <taxon>Legeriomycetaceae</taxon>
        <taxon>Smittium</taxon>
    </lineage>
</organism>
<dbReference type="Proteomes" id="UP000187429">
    <property type="component" value="Unassembled WGS sequence"/>
</dbReference>
<evidence type="ECO:0000313" key="2">
    <source>
        <dbReference type="Proteomes" id="UP000187429"/>
    </source>
</evidence>
<proteinExistence type="predicted"/>
<name>A0A1R1XMS1_9FUNG</name>
<dbReference type="EMBL" id="LSSM01004069">
    <property type="protein sequence ID" value="OMJ15943.1"/>
    <property type="molecule type" value="Genomic_DNA"/>
</dbReference>
<reference evidence="2" key="1">
    <citation type="submission" date="2017-01" db="EMBL/GenBank/DDBJ databases">
        <authorList>
            <person name="Wang Y."/>
            <person name="White M."/>
            <person name="Kvist S."/>
            <person name="Moncalvo J.-M."/>
        </authorList>
    </citation>
    <scope>NUCLEOTIDE SEQUENCE [LARGE SCALE GENOMIC DNA]</scope>
    <source>
        <strain evidence="2">ID-206-W2</strain>
    </source>
</reference>
<sequence>MKISMARLTKFSLLGHAADLPSHQTPVVWDLPTTLVVRQQVDSVCSGILEPAVVSLQPLVLVGCEHVHAVGNENDSSGHQPGSELKVRKLPAGECWFVGNKSKSDLRFIEVSPITDRPVTFLRRSENKIFSDSLALMCINTSGGLHIHKKFLTRIPSPMYCLWSL</sequence>
<evidence type="ECO:0000313" key="1">
    <source>
        <dbReference type="EMBL" id="OMJ15943.1"/>
    </source>
</evidence>
<keyword evidence="2" id="KW-1185">Reference proteome</keyword>
<comment type="caution">
    <text evidence="1">The sequence shown here is derived from an EMBL/GenBank/DDBJ whole genome shotgun (WGS) entry which is preliminary data.</text>
</comment>
<accession>A0A1R1XMS1</accession>